<evidence type="ECO:0000256" key="4">
    <source>
        <dbReference type="ARBA" id="ARBA00022519"/>
    </source>
</evidence>
<comment type="caution">
    <text evidence="12">The sequence shown here is derived from an EMBL/GenBank/DDBJ whole genome shotgun (WGS) entry which is preliminary data.</text>
</comment>
<dbReference type="EMBL" id="SJDL01000013">
    <property type="protein sequence ID" value="TBW56015.1"/>
    <property type="molecule type" value="Genomic_DNA"/>
</dbReference>
<evidence type="ECO:0000256" key="9">
    <source>
        <dbReference type="SAM" id="MobiDB-lite"/>
    </source>
</evidence>
<dbReference type="Pfam" id="PF11356">
    <property type="entry name" value="T2SSC"/>
    <property type="match status" value="1"/>
</dbReference>
<keyword evidence="2" id="KW-0813">Transport</keyword>
<evidence type="ECO:0000256" key="10">
    <source>
        <dbReference type="SAM" id="Phobius"/>
    </source>
</evidence>
<organism evidence="12 13">
    <name type="scientific">Marinobacter halodurans</name>
    <dbReference type="NCBI Taxonomy" id="2528979"/>
    <lineage>
        <taxon>Bacteria</taxon>
        <taxon>Pseudomonadati</taxon>
        <taxon>Pseudomonadota</taxon>
        <taxon>Gammaproteobacteria</taxon>
        <taxon>Pseudomonadales</taxon>
        <taxon>Marinobacteraceae</taxon>
        <taxon>Marinobacter</taxon>
    </lineage>
</organism>
<reference evidence="12 13" key="1">
    <citation type="submission" date="2019-02" db="EMBL/GenBank/DDBJ databases">
        <title>Marinobacter halodurans sp. nov., a marine bacterium isolated from sea tidal flat.</title>
        <authorList>
            <person name="Yoo Y."/>
            <person name="Lee D.W."/>
            <person name="Kim B.S."/>
            <person name="Kim J.-J."/>
        </authorList>
    </citation>
    <scope>NUCLEOTIDE SEQUENCE [LARGE SCALE GENOMIC DNA]</scope>
    <source>
        <strain evidence="12 13">YJ-S3-2</strain>
    </source>
</reference>
<keyword evidence="6" id="KW-0653">Protein transport</keyword>
<sequence length="219" mass="23659">MTGIYSRLPQITALLLVVAMIASLGWQGWRFYQAEQARQAGSSAVVARQAPADNAGKPDVDLSAIDLFGKAGAQAAQQPQSTENLPETNLRLYLRGVMAGDENSGASALIEDANNDTEAYLIGDDLPGNATLRSVYPNRVIIERSGKLENLYFPETADSGIDLSNGSEGQTPESTPADVRPQPRAVQPPGSAPAVTSDRREEIRRRLEALRERLRQNSN</sequence>
<evidence type="ECO:0000256" key="8">
    <source>
        <dbReference type="ARBA" id="ARBA00023136"/>
    </source>
</evidence>
<dbReference type="Proteomes" id="UP000313645">
    <property type="component" value="Unassembled WGS sequence"/>
</dbReference>
<comment type="subcellular location">
    <subcellularLocation>
        <location evidence="1">Cell inner membrane</location>
    </subcellularLocation>
</comment>
<dbReference type="Gene3D" id="2.30.30.830">
    <property type="match status" value="1"/>
</dbReference>
<evidence type="ECO:0000313" key="12">
    <source>
        <dbReference type="EMBL" id="TBW56015.1"/>
    </source>
</evidence>
<evidence type="ECO:0000256" key="1">
    <source>
        <dbReference type="ARBA" id="ARBA00004533"/>
    </source>
</evidence>
<accession>A0ABY1ZKM7</accession>
<evidence type="ECO:0000256" key="7">
    <source>
        <dbReference type="ARBA" id="ARBA00022989"/>
    </source>
</evidence>
<feature type="domain" description="Type II secretion system protein GspC N-terminal" evidence="11">
    <location>
        <begin position="15"/>
        <end position="153"/>
    </location>
</feature>
<keyword evidence="5 10" id="KW-0812">Transmembrane</keyword>
<feature type="compositionally biased region" description="Polar residues" evidence="9">
    <location>
        <begin position="162"/>
        <end position="174"/>
    </location>
</feature>
<keyword evidence="3" id="KW-1003">Cell membrane</keyword>
<keyword evidence="13" id="KW-1185">Reference proteome</keyword>
<keyword evidence="7 10" id="KW-1133">Transmembrane helix</keyword>
<evidence type="ECO:0000259" key="11">
    <source>
        <dbReference type="Pfam" id="PF11356"/>
    </source>
</evidence>
<keyword evidence="4" id="KW-0997">Cell inner membrane</keyword>
<evidence type="ECO:0000256" key="6">
    <source>
        <dbReference type="ARBA" id="ARBA00022927"/>
    </source>
</evidence>
<evidence type="ECO:0000313" key="13">
    <source>
        <dbReference type="Proteomes" id="UP000313645"/>
    </source>
</evidence>
<dbReference type="RefSeq" id="WP_131481636.1">
    <property type="nucleotide sequence ID" value="NZ_SJDL01000013.1"/>
</dbReference>
<evidence type="ECO:0000256" key="3">
    <source>
        <dbReference type="ARBA" id="ARBA00022475"/>
    </source>
</evidence>
<evidence type="ECO:0000256" key="2">
    <source>
        <dbReference type="ARBA" id="ARBA00022448"/>
    </source>
</evidence>
<feature type="region of interest" description="Disordered" evidence="9">
    <location>
        <begin position="159"/>
        <end position="201"/>
    </location>
</feature>
<evidence type="ECO:0000256" key="5">
    <source>
        <dbReference type="ARBA" id="ARBA00022692"/>
    </source>
</evidence>
<name>A0ABY1ZKM7_9GAMM</name>
<protein>
    <submittedName>
        <fullName evidence="12">General secretion pathway protein GspC</fullName>
    </submittedName>
</protein>
<feature type="transmembrane region" description="Helical" evidence="10">
    <location>
        <begin position="12"/>
        <end position="29"/>
    </location>
</feature>
<keyword evidence="8 10" id="KW-0472">Membrane</keyword>
<proteinExistence type="predicted"/>
<dbReference type="InterPro" id="IPR024961">
    <property type="entry name" value="T2SS_GspC_N"/>
</dbReference>
<gene>
    <name evidence="12" type="ORF">EZI54_10240</name>
</gene>